<sequence>MKVHNSSIMPALFFIVFYAIAWTFASYLFDPSVPYDAIEALNWASNYEFGSPKNPYLVGAVMLPALFFNKLIPFDFYWYATHFLAISIGMLGIWLLSLRLFYCHVMAFFSLMSLNTSGIINFDIIPYNDNYLLVMLWPYLFLFFIKAIYDNKRYWLLLALFCGLATMSKYSSLSFLPFMLSYILITKEGRKAFKYKEFYFSILLFIFIIAPNALWLYEHDFAAFDWVGSQIDPGLNGKIFIAFLSVFYPVIIMGLILFPLGGKIESPNTKEKRAVIFVLLPPVFIIFIYFLFNNGGRITEWLQPFSILAPLLTLLFINVEKIKCWNKINLGLLSFAILVVSGYVLVLTKDIRGAGSKRNYIKPISLELNNLWQKHYNVPLKYVGGGSLSEWLIFYAPDHPKITTKWSNQQKPNVYNVDITEEKIITDGGLFLSESGINCQQADFSNVKKDFPTLNLSQKYDYNFITKQGETITLCLAFVPPK</sequence>
<dbReference type="AlphaFoldDB" id="A0A6L2ZRG1"/>
<evidence type="ECO:0000313" key="3">
    <source>
        <dbReference type="EMBL" id="GFN46768.1"/>
    </source>
</evidence>
<feature type="transmembrane region" description="Helical" evidence="1">
    <location>
        <begin position="12"/>
        <end position="29"/>
    </location>
</feature>
<evidence type="ECO:0000259" key="2">
    <source>
        <dbReference type="Pfam" id="PF13231"/>
    </source>
</evidence>
<dbReference type="Proteomes" id="UP000504714">
    <property type="component" value="Unassembled WGS sequence"/>
</dbReference>
<feature type="transmembrane region" description="Helical" evidence="1">
    <location>
        <begin position="76"/>
        <end position="95"/>
    </location>
</feature>
<organism evidence="3 4">
    <name type="scientific">Candidatus Regiella insecticola</name>
    <dbReference type="NCBI Taxonomy" id="138073"/>
    <lineage>
        <taxon>Bacteria</taxon>
        <taxon>Pseudomonadati</taxon>
        <taxon>Pseudomonadota</taxon>
        <taxon>Gammaproteobacteria</taxon>
        <taxon>Enterobacterales</taxon>
        <taxon>Enterobacteriaceae</taxon>
        <taxon>aphid secondary symbionts</taxon>
        <taxon>Candidatus Regiella</taxon>
    </lineage>
</organism>
<feature type="transmembrane region" description="Helical" evidence="1">
    <location>
        <begin position="329"/>
        <end position="348"/>
    </location>
</feature>
<feature type="transmembrane region" description="Helical" evidence="1">
    <location>
        <begin position="197"/>
        <end position="217"/>
    </location>
</feature>
<feature type="transmembrane region" description="Helical" evidence="1">
    <location>
        <begin position="274"/>
        <end position="292"/>
    </location>
</feature>
<keyword evidence="1" id="KW-0812">Transmembrane</keyword>
<comment type="caution">
    <text evidence="3">The sequence shown here is derived from an EMBL/GenBank/DDBJ whole genome shotgun (WGS) entry which is preliminary data.</text>
</comment>
<protein>
    <recommendedName>
        <fullName evidence="2">Glycosyltransferase RgtA/B/C/D-like domain-containing protein</fullName>
    </recommendedName>
</protein>
<feature type="transmembrane region" description="Helical" evidence="1">
    <location>
        <begin position="298"/>
        <end position="317"/>
    </location>
</feature>
<name>A0A6L2ZRG1_9ENTR</name>
<feature type="transmembrane region" description="Helical" evidence="1">
    <location>
        <begin position="237"/>
        <end position="262"/>
    </location>
</feature>
<dbReference type="Pfam" id="PF13231">
    <property type="entry name" value="PMT_2"/>
    <property type="match status" value="1"/>
</dbReference>
<feature type="transmembrane region" description="Helical" evidence="1">
    <location>
        <begin position="155"/>
        <end position="185"/>
    </location>
</feature>
<dbReference type="InterPro" id="IPR038731">
    <property type="entry name" value="RgtA/B/C-like"/>
</dbReference>
<keyword evidence="1" id="KW-1133">Transmembrane helix</keyword>
<gene>
    <name evidence="3" type="ORF">RINTU1_25150</name>
</gene>
<evidence type="ECO:0000313" key="4">
    <source>
        <dbReference type="Proteomes" id="UP000504714"/>
    </source>
</evidence>
<evidence type="ECO:0000256" key="1">
    <source>
        <dbReference type="SAM" id="Phobius"/>
    </source>
</evidence>
<proteinExistence type="predicted"/>
<feature type="domain" description="Glycosyltransferase RgtA/B/C/D-like" evidence="2">
    <location>
        <begin position="81"/>
        <end position="215"/>
    </location>
</feature>
<keyword evidence="1" id="KW-0472">Membrane</keyword>
<accession>A0A6L2ZRG1</accession>
<feature type="transmembrane region" description="Helical" evidence="1">
    <location>
        <begin position="131"/>
        <end position="149"/>
    </location>
</feature>
<dbReference type="EMBL" id="BLXO01000005">
    <property type="protein sequence ID" value="GFN46768.1"/>
    <property type="molecule type" value="Genomic_DNA"/>
</dbReference>
<reference evidence="3 4" key="1">
    <citation type="submission" date="2020-06" db="EMBL/GenBank/DDBJ databases">
        <title>The genome sequence of Candidatus Regiella insecticola strain Tut.</title>
        <authorList>
            <person name="Nikoh N."/>
            <person name="Tsuchida T."/>
            <person name="Koga R."/>
            <person name="Oshima K."/>
            <person name="Hattori M."/>
            <person name="Fukatsu T."/>
        </authorList>
    </citation>
    <scope>NUCLEOTIDE SEQUENCE [LARGE SCALE GENOMIC DNA]</scope>
    <source>
        <strain evidence="3 4">Tut</strain>
    </source>
</reference>
<dbReference type="RefSeq" id="WP_176488356.1">
    <property type="nucleotide sequence ID" value="NZ_BLXO01000005.1"/>
</dbReference>